<organism evidence="21 22">
    <name type="scientific">Paenibacillus albicereus</name>
    <dbReference type="NCBI Taxonomy" id="2726185"/>
    <lineage>
        <taxon>Bacteria</taxon>
        <taxon>Bacillati</taxon>
        <taxon>Bacillota</taxon>
        <taxon>Bacilli</taxon>
        <taxon>Bacillales</taxon>
        <taxon>Paenibacillaceae</taxon>
        <taxon>Paenibacillus</taxon>
    </lineage>
</organism>
<evidence type="ECO:0000256" key="6">
    <source>
        <dbReference type="ARBA" id="ARBA00005520"/>
    </source>
</evidence>
<keyword evidence="22" id="KW-1185">Reference proteome</keyword>
<accession>A0A6H2GWT2</accession>
<gene>
    <name evidence="19" type="primary">ribBA</name>
    <name evidence="21" type="ORF">HGI30_09850</name>
</gene>
<dbReference type="CDD" id="cd00641">
    <property type="entry name" value="GTP_cyclohydro2"/>
    <property type="match status" value="1"/>
</dbReference>
<dbReference type="EC" id="3.5.4.25" evidence="19"/>
<evidence type="ECO:0000256" key="9">
    <source>
        <dbReference type="ARBA" id="ARBA00022741"/>
    </source>
</evidence>
<evidence type="ECO:0000256" key="1">
    <source>
        <dbReference type="ARBA" id="ARBA00000141"/>
    </source>
</evidence>
<dbReference type="Pfam" id="PF00926">
    <property type="entry name" value="DHBP_synthase"/>
    <property type="match status" value="1"/>
</dbReference>
<keyword evidence="9 19" id="KW-0547">Nucleotide-binding</keyword>
<dbReference type="NCBIfam" id="NF006803">
    <property type="entry name" value="PRK09311.1"/>
    <property type="match status" value="1"/>
</dbReference>
<dbReference type="AlphaFoldDB" id="A0A6H2GWT2"/>
<evidence type="ECO:0000313" key="21">
    <source>
        <dbReference type="EMBL" id="QJC51819.1"/>
    </source>
</evidence>
<feature type="binding site" evidence="19">
    <location>
        <position position="376"/>
    </location>
    <ligand>
        <name>GTP</name>
        <dbReference type="ChEBI" id="CHEBI:37565"/>
    </ligand>
</feature>
<evidence type="ECO:0000256" key="8">
    <source>
        <dbReference type="ARBA" id="ARBA00022723"/>
    </source>
</evidence>
<dbReference type="SUPFAM" id="SSF142695">
    <property type="entry name" value="RibA-like"/>
    <property type="match status" value="1"/>
</dbReference>
<dbReference type="PANTHER" id="PTHR21327:SF18">
    <property type="entry name" value="3,4-DIHYDROXY-2-BUTANONE 4-PHOSPHATE SYNTHASE"/>
    <property type="match status" value="1"/>
</dbReference>
<feature type="binding site" evidence="19">
    <location>
        <begin position="271"/>
        <end position="275"/>
    </location>
    <ligand>
        <name>GTP</name>
        <dbReference type="ChEBI" id="CHEBI:37565"/>
    </ligand>
</feature>
<evidence type="ECO:0000256" key="5">
    <source>
        <dbReference type="ARBA" id="ARBA00004904"/>
    </source>
</evidence>
<evidence type="ECO:0000313" key="22">
    <source>
        <dbReference type="Proteomes" id="UP000502136"/>
    </source>
</evidence>
<comment type="function">
    <text evidence="17 19">Catalyzes the conversion of GTP to 2,5-diamino-6-ribosylamino-4(3H)-pyrimidinone 5'-phosphate (DARP), formate and pyrophosphate.</text>
</comment>
<feature type="binding site" evidence="19">
    <location>
        <position position="287"/>
    </location>
    <ligand>
        <name>Zn(2+)</name>
        <dbReference type="ChEBI" id="CHEBI:29105"/>
        <note>catalytic</note>
    </ligand>
</feature>
<dbReference type="PIRSF" id="PIRSF001259">
    <property type="entry name" value="RibA"/>
    <property type="match status" value="1"/>
</dbReference>
<dbReference type="Pfam" id="PF00925">
    <property type="entry name" value="GTP_cyclohydro2"/>
    <property type="match status" value="1"/>
</dbReference>
<evidence type="ECO:0000256" key="3">
    <source>
        <dbReference type="ARBA" id="ARBA00002284"/>
    </source>
</evidence>
<dbReference type="Gene3D" id="3.40.50.10990">
    <property type="entry name" value="GTP cyclohydrolase II"/>
    <property type="match status" value="1"/>
</dbReference>
<feature type="binding site" evidence="19">
    <location>
        <position position="371"/>
    </location>
    <ligand>
        <name>GTP</name>
        <dbReference type="ChEBI" id="CHEBI:37565"/>
    </ligand>
</feature>
<feature type="active site" description="Proton acceptor; for GTP cyclohydrolase activity" evidence="19">
    <location>
        <position position="348"/>
    </location>
</feature>
<keyword evidence="12 19" id="KW-0460">Magnesium</keyword>
<dbReference type="NCBIfam" id="TIGR00506">
    <property type="entry name" value="ribB"/>
    <property type="match status" value="1"/>
</dbReference>
<comment type="cofactor">
    <cofactor evidence="19">
        <name>Mg(2+)</name>
        <dbReference type="ChEBI" id="CHEBI:18420"/>
    </cofactor>
    <cofactor evidence="19">
        <name>Mn(2+)</name>
        <dbReference type="ChEBI" id="CHEBI:29035"/>
    </cofactor>
    <text evidence="19">Binds 2 divalent metal cations per subunit. Magnesium or manganese.</text>
</comment>
<feature type="binding site" evidence="19">
    <location>
        <position position="48"/>
    </location>
    <ligand>
        <name>Mg(2+)</name>
        <dbReference type="ChEBI" id="CHEBI:18420"/>
        <label>1</label>
    </ligand>
</feature>
<feature type="domain" description="GTP cyclohydrolase II" evidence="20">
    <location>
        <begin position="226"/>
        <end position="392"/>
    </location>
</feature>
<dbReference type="GO" id="GO:0000287">
    <property type="term" value="F:magnesium ion binding"/>
    <property type="evidence" value="ECO:0007669"/>
    <property type="project" value="UniProtKB-UniRule"/>
</dbReference>
<feature type="site" description="Essential for DHBP synthase activity" evidence="19">
    <location>
        <position position="145"/>
    </location>
</feature>
<feature type="binding site" evidence="19">
    <location>
        <begin position="47"/>
        <end position="48"/>
    </location>
    <ligand>
        <name>D-ribulose 5-phosphate</name>
        <dbReference type="ChEBI" id="CHEBI:58121"/>
    </ligand>
</feature>
<dbReference type="EMBL" id="CP051428">
    <property type="protein sequence ID" value="QJC51819.1"/>
    <property type="molecule type" value="Genomic_DNA"/>
</dbReference>
<dbReference type="GO" id="GO:0009231">
    <property type="term" value="P:riboflavin biosynthetic process"/>
    <property type="evidence" value="ECO:0007669"/>
    <property type="project" value="UniProtKB-UniRule"/>
</dbReference>
<feature type="site" description="Essential for DHBP synthase activity" evidence="19">
    <location>
        <position position="183"/>
    </location>
</feature>
<evidence type="ECO:0000259" key="20">
    <source>
        <dbReference type="Pfam" id="PF00925"/>
    </source>
</evidence>
<feature type="binding site" evidence="19">
    <location>
        <begin position="314"/>
        <end position="316"/>
    </location>
    <ligand>
        <name>GTP</name>
        <dbReference type="ChEBI" id="CHEBI:37565"/>
    </ligand>
</feature>
<dbReference type="InterPro" id="IPR036144">
    <property type="entry name" value="RibA-like_sf"/>
</dbReference>
<dbReference type="GO" id="GO:0008270">
    <property type="term" value="F:zinc ion binding"/>
    <property type="evidence" value="ECO:0007669"/>
    <property type="project" value="UniProtKB-UniRule"/>
</dbReference>
<evidence type="ECO:0000256" key="13">
    <source>
        <dbReference type="ARBA" id="ARBA00023134"/>
    </source>
</evidence>
<dbReference type="NCBIfam" id="NF001591">
    <property type="entry name" value="PRK00393.1"/>
    <property type="match status" value="1"/>
</dbReference>
<feature type="binding site" evidence="19">
    <location>
        <position position="292"/>
    </location>
    <ligand>
        <name>GTP</name>
        <dbReference type="ChEBI" id="CHEBI:37565"/>
    </ligand>
</feature>
<proteinExistence type="inferred from homology"/>
<keyword evidence="11 19" id="KW-0862">Zinc</keyword>
<feature type="binding site" evidence="19">
    <location>
        <position position="289"/>
    </location>
    <ligand>
        <name>Zn(2+)</name>
        <dbReference type="ChEBI" id="CHEBI:29105"/>
        <note>catalytic</note>
    </ligand>
</feature>
<dbReference type="InterPro" id="IPR000926">
    <property type="entry name" value="RibA"/>
</dbReference>
<comment type="catalytic activity">
    <reaction evidence="18 19">
        <text>GTP + 4 H2O = 2,5-diamino-6-hydroxy-4-(5-phosphoribosylamino)-pyrimidine + formate + 2 phosphate + 3 H(+)</text>
        <dbReference type="Rhea" id="RHEA:23704"/>
        <dbReference type="ChEBI" id="CHEBI:15377"/>
        <dbReference type="ChEBI" id="CHEBI:15378"/>
        <dbReference type="ChEBI" id="CHEBI:15740"/>
        <dbReference type="ChEBI" id="CHEBI:37565"/>
        <dbReference type="ChEBI" id="CHEBI:43474"/>
        <dbReference type="ChEBI" id="CHEBI:58614"/>
        <dbReference type="EC" id="3.5.4.25"/>
    </reaction>
</comment>
<protein>
    <recommendedName>
        <fullName evidence="19">Riboflavin biosynthesis protein RibBA</fullName>
    </recommendedName>
    <domain>
        <recommendedName>
            <fullName evidence="19">3,4-dihydroxy-2-butanone 4-phosphate synthase</fullName>
            <shortName evidence="19">DHBP synthase</shortName>
            <ecNumber evidence="19">4.1.99.12</ecNumber>
        </recommendedName>
    </domain>
    <domain>
        <recommendedName>
            <fullName evidence="19">GTP cyclohydrolase-2</fullName>
            <ecNumber evidence="19">3.5.4.25</ecNumber>
        </recommendedName>
        <alternativeName>
            <fullName evidence="19">GTP cyclohydrolase II</fullName>
        </alternativeName>
    </domain>
</protein>
<dbReference type="GO" id="GO:0003935">
    <property type="term" value="F:GTP cyclohydrolase II activity"/>
    <property type="evidence" value="ECO:0007669"/>
    <property type="project" value="UniProtKB-UniRule"/>
</dbReference>
<feature type="active site" description="Nucleophile; for GTP cyclohydrolase activity" evidence="19">
    <location>
        <position position="350"/>
    </location>
</feature>
<keyword evidence="14 19" id="KW-0464">Manganese</keyword>
<comment type="pathway">
    <text evidence="4 19">Cofactor biosynthesis; riboflavin biosynthesis; 5-amino-6-(D-ribitylamino)uracil from GTP: step 1/4.</text>
</comment>
<evidence type="ECO:0000256" key="17">
    <source>
        <dbReference type="ARBA" id="ARBA00043932"/>
    </source>
</evidence>
<keyword evidence="13 19" id="KW-0342">GTP-binding</keyword>
<feature type="region of interest" description="GTP cyclohydrolase II" evidence="19">
    <location>
        <begin position="221"/>
        <end position="420"/>
    </location>
</feature>
<dbReference type="FunFam" id="3.40.50.10990:FF:000001">
    <property type="entry name" value="Riboflavin biosynthesis protein RibBA"/>
    <property type="match status" value="1"/>
</dbReference>
<dbReference type="GO" id="GO:0005829">
    <property type="term" value="C:cytosol"/>
    <property type="evidence" value="ECO:0007669"/>
    <property type="project" value="TreeGrafter"/>
</dbReference>
<evidence type="ECO:0000256" key="18">
    <source>
        <dbReference type="ARBA" id="ARBA00049295"/>
    </source>
</evidence>
<evidence type="ECO:0000256" key="19">
    <source>
        <dbReference type="HAMAP-Rule" id="MF_01283"/>
    </source>
</evidence>
<dbReference type="HAMAP" id="MF_00179">
    <property type="entry name" value="RibA"/>
    <property type="match status" value="1"/>
</dbReference>
<dbReference type="FunFam" id="3.90.870.10:FF:000001">
    <property type="entry name" value="Riboflavin biosynthesis protein RibBA"/>
    <property type="match status" value="1"/>
</dbReference>
<feature type="binding site" evidence="19">
    <location>
        <position position="48"/>
    </location>
    <ligand>
        <name>Mg(2+)</name>
        <dbReference type="ChEBI" id="CHEBI:18420"/>
        <label>2</label>
    </ligand>
</feature>
<feature type="binding site" evidence="19">
    <location>
        <position position="336"/>
    </location>
    <ligand>
        <name>GTP</name>
        <dbReference type="ChEBI" id="CHEBI:37565"/>
    </ligand>
</feature>
<dbReference type="Proteomes" id="UP000502136">
    <property type="component" value="Chromosome"/>
</dbReference>
<feature type="binding site" evidence="19">
    <location>
        <position position="183"/>
    </location>
    <ligand>
        <name>D-ribulose 5-phosphate</name>
        <dbReference type="ChEBI" id="CHEBI:58121"/>
    </ligand>
</feature>
<dbReference type="NCBIfam" id="TIGR00505">
    <property type="entry name" value="ribA"/>
    <property type="match status" value="1"/>
</dbReference>
<comment type="function">
    <text evidence="3 19">Catalyzes the conversion of D-ribulose 5-phosphate to formate and 3,4-dihydroxy-2-butanone 4-phosphate.</text>
</comment>
<sequence>MRQGNEGGDSMERFDHQDASEPFDTIEDAVQDLLAGKPVIVVDDEDRENEGDLIALADTISPAVINFMITEARGLVCVPIAADRARELDLPPMVARNTDYHGTAFTVSVDHIRTTTGISAHERAETVRALVDGAARADDFRRPGHIFPLIAKDGGVLRRAGHTEAAIDLAKLCGAKPGGVICEIIREDGTMARLPDLVDFKRKHGLKLITIQSLIEHRNRREQLVERVVEVNMPTDFGVFRAVAYTNEVDGKEHVAFVKGEIDPEQPTLVRVHSECLTGDVFHSRRCDCGPQLAAALRQIEEAGSGVLLYMRQEGRGIGLINKLKAYQLQEQGLDTVEANLKLGFGPDLREYGIGAQILRDLGVRRMRLMTNNPRKIRGLEGYGLSVAERVPIQMERNESNTNYLNTKKTKLGHLLEFEI</sequence>
<feature type="region of interest" description="DHBP synthase" evidence="19">
    <location>
        <begin position="1"/>
        <end position="220"/>
    </location>
</feature>
<evidence type="ECO:0000256" key="4">
    <source>
        <dbReference type="ARBA" id="ARBA00004853"/>
    </source>
</evidence>
<dbReference type="HAMAP" id="MF_01283">
    <property type="entry name" value="RibBA"/>
    <property type="match status" value="1"/>
</dbReference>
<dbReference type="InterPro" id="IPR032677">
    <property type="entry name" value="GTP_cyclohydro_II"/>
</dbReference>
<comment type="pathway">
    <text evidence="5 19">Cofactor biosynthesis; riboflavin biosynthesis; 2-hydroxy-3-oxobutyl phosphate from D-ribulose 5-phosphate: step 1/1.</text>
</comment>
<comment type="similarity">
    <text evidence="6 19">In the N-terminal section; belongs to the DHBP synthase family.</text>
</comment>
<dbReference type="InterPro" id="IPR000422">
    <property type="entry name" value="DHBP_synthase_RibB"/>
</dbReference>
<dbReference type="GO" id="GO:0005525">
    <property type="term" value="F:GTP binding"/>
    <property type="evidence" value="ECO:0007669"/>
    <property type="project" value="UniProtKB-KW"/>
</dbReference>
<dbReference type="KEGG" id="palr:HGI30_09850"/>
<feature type="binding site" evidence="19">
    <location>
        <begin position="159"/>
        <end position="163"/>
    </location>
    <ligand>
        <name>D-ribulose 5-phosphate</name>
        <dbReference type="ChEBI" id="CHEBI:58121"/>
    </ligand>
</feature>
<feature type="binding site" evidence="19">
    <location>
        <position position="276"/>
    </location>
    <ligand>
        <name>Zn(2+)</name>
        <dbReference type="ChEBI" id="CHEBI:29105"/>
        <note>catalytic</note>
    </ligand>
</feature>
<dbReference type="Gene3D" id="3.90.870.10">
    <property type="entry name" value="DHBP synthase"/>
    <property type="match status" value="1"/>
</dbReference>
<evidence type="ECO:0000256" key="16">
    <source>
        <dbReference type="ARBA" id="ARBA00023268"/>
    </source>
</evidence>
<reference evidence="21 22" key="1">
    <citation type="submission" date="2020-04" db="EMBL/GenBank/DDBJ databases">
        <title>Novel Paenibacillus strain UniB2 isolated from commercial digestive syrup.</title>
        <authorList>
            <person name="Thorat V."/>
            <person name="Kirdat K."/>
            <person name="Tiwarekar B."/>
            <person name="Yadav A."/>
        </authorList>
    </citation>
    <scope>NUCLEOTIDE SEQUENCE [LARGE SCALE GENOMIC DNA]</scope>
    <source>
        <strain evidence="21 22">UniB2</strain>
    </source>
</reference>
<dbReference type="GO" id="GO:0030145">
    <property type="term" value="F:manganese ion binding"/>
    <property type="evidence" value="ECO:0007669"/>
    <property type="project" value="UniProtKB-UniRule"/>
</dbReference>
<comment type="cofactor">
    <cofactor evidence="19">
        <name>Zn(2+)</name>
        <dbReference type="ChEBI" id="CHEBI:29105"/>
    </cofactor>
    <text evidence="19">Binds 1 zinc ion per subunit.</text>
</comment>
<dbReference type="PANTHER" id="PTHR21327">
    <property type="entry name" value="GTP CYCLOHYDROLASE II-RELATED"/>
    <property type="match status" value="1"/>
</dbReference>
<evidence type="ECO:0000256" key="10">
    <source>
        <dbReference type="ARBA" id="ARBA00022801"/>
    </source>
</evidence>
<keyword evidence="10 19" id="KW-0378">Hydrolase</keyword>
<name>A0A6H2GWT2_9BACL</name>
<comment type="cofactor">
    <cofactor evidence="2">
        <name>Mn(2+)</name>
        <dbReference type="ChEBI" id="CHEBI:29035"/>
    </cofactor>
</comment>
<feature type="binding site" evidence="19">
    <location>
        <position position="162"/>
    </location>
    <ligand>
        <name>Mg(2+)</name>
        <dbReference type="ChEBI" id="CHEBI:18420"/>
        <label>2</label>
    </ligand>
</feature>
<evidence type="ECO:0000256" key="14">
    <source>
        <dbReference type="ARBA" id="ARBA00023211"/>
    </source>
</evidence>
<keyword evidence="7 19" id="KW-0686">Riboflavin biosynthesis</keyword>
<dbReference type="InterPro" id="IPR016299">
    <property type="entry name" value="Riboflavin_synth_RibBA"/>
</dbReference>
<dbReference type="GO" id="GO:0008686">
    <property type="term" value="F:3,4-dihydroxy-2-butanone-4-phosphate synthase activity"/>
    <property type="evidence" value="ECO:0007669"/>
    <property type="project" value="UniProtKB-UniRule"/>
</dbReference>
<dbReference type="SUPFAM" id="SSF55821">
    <property type="entry name" value="YrdC/RibB"/>
    <property type="match status" value="1"/>
</dbReference>
<feature type="binding site" evidence="19">
    <location>
        <position position="52"/>
    </location>
    <ligand>
        <name>D-ribulose 5-phosphate</name>
        <dbReference type="ChEBI" id="CHEBI:58121"/>
    </ligand>
</feature>
<evidence type="ECO:0000256" key="7">
    <source>
        <dbReference type="ARBA" id="ARBA00022619"/>
    </source>
</evidence>
<evidence type="ECO:0000256" key="12">
    <source>
        <dbReference type="ARBA" id="ARBA00022842"/>
    </source>
</evidence>
<keyword evidence="8 19" id="KW-0479">Metal-binding</keyword>
<keyword evidence="16 19" id="KW-0511">Multifunctional enzyme</keyword>
<evidence type="ECO:0000256" key="2">
    <source>
        <dbReference type="ARBA" id="ARBA00001936"/>
    </source>
</evidence>
<dbReference type="InterPro" id="IPR017945">
    <property type="entry name" value="DHBP_synth_RibB-like_a/b_dom"/>
</dbReference>
<dbReference type="UniPathway" id="UPA00275">
    <property type="reaction ID" value="UER00399"/>
</dbReference>
<evidence type="ECO:0000256" key="11">
    <source>
        <dbReference type="ARBA" id="ARBA00022833"/>
    </source>
</evidence>
<dbReference type="EC" id="4.1.99.12" evidence="19"/>
<dbReference type="HAMAP" id="MF_00180">
    <property type="entry name" value="RibB"/>
    <property type="match status" value="1"/>
</dbReference>
<comment type="catalytic activity">
    <reaction evidence="1 19">
        <text>D-ribulose 5-phosphate = (2S)-2-hydroxy-3-oxobutyl phosphate + formate + H(+)</text>
        <dbReference type="Rhea" id="RHEA:18457"/>
        <dbReference type="ChEBI" id="CHEBI:15378"/>
        <dbReference type="ChEBI" id="CHEBI:15740"/>
        <dbReference type="ChEBI" id="CHEBI:58121"/>
        <dbReference type="ChEBI" id="CHEBI:58830"/>
        <dbReference type="EC" id="4.1.99.12"/>
    </reaction>
</comment>
<keyword evidence="15 19" id="KW-0456">Lyase</keyword>
<evidence type="ECO:0000256" key="15">
    <source>
        <dbReference type="ARBA" id="ARBA00023239"/>
    </source>
</evidence>
<comment type="similarity">
    <text evidence="19">In the C-terminal section; belongs to the GTP cyclohydrolase II family.</text>
</comment>